<dbReference type="CDD" id="cd06171">
    <property type="entry name" value="Sigma70_r4"/>
    <property type="match status" value="1"/>
</dbReference>
<evidence type="ECO:0000313" key="8">
    <source>
        <dbReference type="EMBL" id="MVM31406.1"/>
    </source>
</evidence>
<dbReference type="EMBL" id="WPIN01000005">
    <property type="protein sequence ID" value="MVM31406.1"/>
    <property type="molecule type" value="Genomic_DNA"/>
</dbReference>
<dbReference type="PANTHER" id="PTHR43133">
    <property type="entry name" value="RNA POLYMERASE ECF-TYPE SIGMA FACTO"/>
    <property type="match status" value="1"/>
</dbReference>
<evidence type="ECO:0000256" key="4">
    <source>
        <dbReference type="ARBA" id="ARBA00023163"/>
    </source>
</evidence>
<dbReference type="RefSeq" id="WP_157586047.1">
    <property type="nucleotide sequence ID" value="NZ_WPIN01000005.1"/>
</dbReference>
<protein>
    <submittedName>
        <fullName evidence="8">Sigma-70 family RNA polymerase sigma factor</fullName>
    </submittedName>
</protein>
<dbReference type="InterPro" id="IPR013249">
    <property type="entry name" value="RNA_pol_sigma70_r4_t2"/>
</dbReference>
<dbReference type="InterPro" id="IPR036388">
    <property type="entry name" value="WH-like_DNA-bd_sf"/>
</dbReference>
<gene>
    <name evidence="8" type="ORF">GO755_15280</name>
</gene>
<dbReference type="GO" id="GO:0016987">
    <property type="term" value="F:sigma factor activity"/>
    <property type="evidence" value="ECO:0007669"/>
    <property type="project" value="UniProtKB-KW"/>
</dbReference>
<dbReference type="InterPro" id="IPR013325">
    <property type="entry name" value="RNA_pol_sigma_r2"/>
</dbReference>
<dbReference type="Gene3D" id="1.10.1740.10">
    <property type="match status" value="1"/>
</dbReference>
<dbReference type="SUPFAM" id="SSF88659">
    <property type="entry name" value="Sigma3 and sigma4 domains of RNA polymerase sigma factors"/>
    <property type="match status" value="1"/>
</dbReference>
<feature type="domain" description="RNA polymerase sigma factor 70 region 4 type 2" evidence="7">
    <location>
        <begin position="154"/>
        <end position="202"/>
    </location>
</feature>
<comment type="caution">
    <text evidence="8">The sequence shown here is derived from an EMBL/GenBank/DDBJ whole genome shotgun (WGS) entry which is preliminary data.</text>
</comment>
<evidence type="ECO:0000256" key="3">
    <source>
        <dbReference type="ARBA" id="ARBA00023082"/>
    </source>
</evidence>
<accession>A0A7K1SCX6</accession>
<proteinExistence type="inferred from homology"/>
<dbReference type="Gene3D" id="1.10.10.10">
    <property type="entry name" value="Winged helix-like DNA-binding domain superfamily/Winged helix DNA-binding domain"/>
    <property type="match status" value="1"/>
</dbReference>
<dbReference type="InterPro" id="IPR013324">
    <property type="entry name" value="RNA_pol_sigma_r3/r4-like"/>
</dbReference>
<keyword evidence="2" id="KW-0805">Transcription regulation</keyword>
<feature type="region of interest" description="Disordered" evidence="5">
    <location>
        <begin position="1"/>
        <end position="40"/>
    </location>
</feature>
<dbReference type="InterPro" id="IPR014284">
    <property type="entry name" value="RNA_pol_sigma-70_dom"/>
</dbReference>
<evidence type="ECO:0000256" key="1">
    <source>
        <dbReference type="ARBA" id="ARBA00010641"/>
    </source>
</evidence>
<keyword evidence="4" id="KW-0804">Transcription</keyword>
<evidence type="ECO:0000256" key="5">
    <source>
        <dbReference type="SAM" id="MobiDB-lite"/>
    </source>
</evidence>
<evidence type="ECO:0000256" key="2">
    <source>
        <dbReference type="ARBA" id="ARBA00023015"/>
    </source>
</evidence>
<dbReference type="PANTHER" id="PTHR43133:SF46">
    <property type="entry name" value="RNA POLYMERASE SIGMA-70 FACTOR ECF SUBFAMILY"/>
    <property type="match status" value="1"/>
</dbReference>
<reference evidence="8 9" key="1">
    <citation type="submission" date="2019-12" db="EMBL/GenBank/DDBJ databases">
        <title>Spirosoma sp. HMF4905 genome sequencing and assembly.</title>
        <authorList>
            <person name="Kang H."/>
            <person name="Cha I."/>
            <person name="Kim H."/>
            <person name="Joh K."/>
        </authorList>
    </citation>
    <scope>NUCLEOTIDE SEQUENCE [LARGE SCALE GENOMIC DNA]</scope>
    <source>
        <strain evidence="8 9">HMF4905</strain>
    </source>
</reference>
<dbReference type="Pfam" id="PF08281">
    <property type="entry name" value="Sigma70_r4_2"/>
    <property type="match status" value="1"/>
</dbReference>
<dbReference type="Proteomes" id="UP000436006">
    <property type="component" value="Unassembled WGS sequence"/>
</dbReference>
<dbReference type="AlphaFoldDB" id="A0A7K1SCX6"/>
<dbReference type="InterPro" id="IPR039425">
    <property type="entry name" value="RNA_pol_sigma-70-like"/>
</dbReference>
<keyword evidence="9" id="KW-1185">Reference proteome</keyword>
<comment type="similarity">
    <text evidence="1">Belongs to the sigma-70 factor family. ECF subfamily.</text>
</comment>
<evidence type="ECO:0000259" key="6">
    <source>
        <dbReference type="Pfam" id="PF04542"/>
    </source>
</evidence>
<feature type="domain" description="RNA polymerase sigma-70 region 2" evidence="6">
    <location>
        <begin position="56"/>
        <end position="122"/>
    </location>
</feature>
<dbReference type="NCBIfam" id="TIGR02937">
    <property type="entry name" value="sigma70-ECF"/>
    <property type="match status" value="1"/>
</dbReference>
<sequence length="226" mass="26200">MEHFDYLPKSPQEAVSFSEDEPKAVPAYTKTPDDARGEQEQWGLLQKKNASALAWFYQQYGRMLHNYGYRLVPDKELVKDTIQDLFVQLWNNSTKLPAVTSVKAYLIVALRRELLRRITRQRQFTDVVIDAAELSAEEQLILSQTDDQISEGLAHFVSQLPSRQREIIFLKYYSALSTEEIASVMELTSPSVYKLIYKALNNLKQLCAGWEAIWVVICLTFYRTFF</sequence>
<evidence type="ECO:0000259" key="7">
    <source>
        <dbReference type="Pfam" id="PF08281"/>
    </source>
</evidence>
<evidence type="ECO:0000313" key="9">
    <source>
        <dbReference type="Proteomes" id="UP000436006"/>
    </source>
</evidence>
<dbReference type="InterPro" id="IPR007627">
    <property type="entry name" value="RNA_pol_sigma70_r2"/>
</dbReference>
<dbReference type="SUPFAM" id="SSF88946">
    <property type="entry name" value="Sigma2 domain of RNA polymerase sigma factors"/>
    <property type="match status" value="1"/>
</dbReference>
<organism evidence="8 9">
    <name type="scientific">Spirosoma arboris</name>
    <dbReference type="NCBI Taxonomy" id="2682092"/>
    <lineage>
        <taxon>Bacteria</taxon>
        <taxon>Pseudomonadati</taxon>
        <taxon>Bacteroidota</taxon>
        <taxon>Cytophagia</taxon>
        <taxon>Cytophagales</taxon>
        <taxon>Cytophagaceae</taxon>
        <taxon>Spirosoma</taxon>
    </lineage>
</organism>
<dbReference type="GO" id="GO:0003677">
    <property type="term" value="F:DNA binding"/>
    <property type="evidence" value="ECO:0007669"/>
    <property type="project" value="InterPro"/>
</dbReference>
<keyword evidence="3" id="KW-0731">Sigma factor</keyword>
<dbReference type="GO" id="GO:0006352">
    <property type="term" value="P:DNA-templated transcription initiation"/>
    <property type="evidence" value="ECO:0007669"/>
    <property type="project" value="InterPro"/>
</dbReference>
<dbReference type="Pfam" id="PF04542">
    <property type="entry name" value="Sigma70_r2"/>
    <property type="match status" value="1"/>
</dbReference>
<name>A0A7K1SCX6_9BACT</name>